<dbReference type="STRING" id="315423.SAMN04488020_101506"/>
<feature type="transmembrane region" description="Helical" evidence="1">
    <location>
        <begin position="27"/>
        <end position="45"/>
    </location>
</feature>
<feature type="domain" description="Endonuclease/exonuclease/phosphatase" evidence="2">
    <location>
        <begin position="89"/>
        <end position="297"/>
    </location>
</feature>
<keyword evidence="4" id="KW-1185">Reference proteome</keyword>
<dbReference type="InterPro" id="IPR036691">
    <property type="entry name" value="Endo/exonu/phosph_ase_sf"/>
</dbReference>
<sequence>MQAIVAVLAGLVALVVAADHAGRWVAAFDILALARVPAAVALLILGLALPGWWRVTAVAMAVAVLIAWAMPRFTAGEVGAADLVLYQKNVLRGNPGTEDLAEDIRQSGADVVTLQEVGPKTSRLLELLKDTYPVQISCRDKWRHSPAVISRLPATGEELCDREVGIAALQLETVDGPVWVASVHLGYPWPAGAQASQSRRITEMLGELEGPVLVAGDFNNVPWSGAVARIAAAADGRPLAPWRPTRWLSIFAFSERVVGRKPGPATDHGEGWVPTTIDHVIAPGGRVERRPFLGSDHMGVLARVLLRP</sequence>
<accession>A0A1Y5RLG7</accession>
<keyword evidence="1" id="KW-0812">Transmembrane</keyword>
<dbReference type="OrthoDB" id="3808618at2"/>
<dbReference type="AlphaFoldDB" id="A0A1Y5RLG7"/>
<dbReference type="SUPFAM" id="SSF56219">
    <property type="entry name" value="DNase I-like"/>
    <property type="match status" value="1"/>
</dbReference>
<evidence type="ECO:0000259" key="2">
    <source>
        <dbReference type="Pfam" id="PF03372"/>
    </source>
</evidence>
<evidence type="ECO:0000256" key="1">
    <source>
        <dbReference type="SAM" id="Phobius"/>
    </source>
</evidence>
<organism evidence="3 4">
    <name type="scientific">Palleronia marisminoris</name>
    <dbReference type="NCBI Taxonomy" id="315423"/>
    <lineage>
        <taxon>Bacteria</taxon>
        <taxon>Pseudomonadati</taxon>
        <taxon>Pseudomonadota</taxon>
        <taxon>Alphaproteobacteria</taxon>
        <taxon>Rhodobacterales</taxon>
        <taxon>Roseobacteraceae</taxon>
        <taxon>Palleronia</taxon>
    </lineage>
</organism>
<dbReference type="GO" id="GO:0003824">
    <property type="term" value="F:catalytic activity"/>
    <property type="evidence" value="ECO:0007669"/>
    <property type="project" value="InterPro"/>
</dbReference>
<dbReference type="InterPro" id="IPR005135">
    <property type="entry name" value="Endo/exonuclease/phosphatase"/>
</dbReference>
<keyword evidence="1" id="KW-1133">Transmembrane helix</keyword>
<dbReference type="EMBL" id="FWFV01000001">
    <property type="protein sequence ID" value="SLN17358.1"/>
    <property type="molecule type" value="Genomic_DNA"/>
</dbReference>
<evidence type="ECO:0000313" key="3">
    <source>
        <dbReference type="EMBL" id="SLN17358.1"/>
    </source>
</evidence>
<dbReference type="Gene3D" id="3.60.10.10">
    <property type="entry name" value="Endonuclease/exonuclease/phosphatase"/>
    <property type="match status" value="1"/>
</dbReference>
<protein>
    <recommendedName>
        <fullName evidence="2">Endonuclease/exonuclease/phosphatase domain-containing protein</fullName>
    </recommendedName>
</protein>
<dbReference type="Proteomes" id="UP000193870">
    <property type="component" value="Unassembled WGS sequence"/>
</dbReference>
<reference evidence="3 4" key="1">
    <citation type="submission" date="2017-03" db="EMBL/GenBank/DDBJ databases">
        <authorList>
            <person name="Afonso C.L."/>
            <person name="Miller P.J."/>
            <person name="Scott M.A."/>
            <person name="Spackman E."/>
            <person name="Goraichik I."/>
            <person name="Dimitrov K.M."/>
            <person name="Suarez D.L."/>
            <person name="Swayne D.E."/>
        </authorList>
    </citation>
    <scope>NUCLEOTIDE SEQUENCE [LARGE SCALE GENOMIC DNA]</scope>
    <source>
        <strain evidence="3 4">CECT 7066</strain>
    </source>
</reference>
<keyword evidence="1" id="KW-0472">Membrane</keyword>
<dbReference type="RefSeq" id="WP_085852524.1">
    <property type="nucleotide sequence ID" value="NZ_FOPF01000001.1"/>
</dbReference>
<name>A0A1Y5RLG7_9RHOB</name>
<gene>
    <name evidence="3" type="ORF">PAM7066_00506</name>
</gene>
<proteinExistence type="predicted"/>
<evidence type="ECO:0000313" key="4">
    <source>
        <dbReference type="Proteomes" id="UP000193870"/>
    </source>
</evidence>
<dbReference type="Pfam" id="PF03372">
    <property type="entry name" value="Exo_endo_phos"/>
    <property type="match status" value="1"/>
</dbReference>